<evidence type="ECO:0008006" key="4">
    <source>
        <dbReference type="Google" id="ProtNLM"/>
    </source>
</evidence>
<evidence type="ECO:0000313" key="2">
    <source>
        <dbReference type="EMBL" id="ATB44300.1"/>
    </source>
</evidence>
<reference evidence="2 3" key="1">
    <citation type="submission" date="2017-06" db="EMBL/GenBank/DDBJ databases">
        <title>Sequencing and comparative analysis of myxobacterial genomes.</title>
        <authorList>
            <person name="Rupp O."/>
            <person name="Goesmann A."/>
            <person name="Sogaard-Andersen L."/>
        </authorList>
    </citation>
    <scope>NUCLEOTIDE SEQUENCE [LARGE SCALE GENOMIC DNA]</scope>
    <source>
        <strain evidence="2 3">DSM 52655</strain>
    </source>
</reference>
<dbReference type="EMBL" id="CP022098">
    <property type="protein sequence ID" value="ATB44300.1"/>
    <property type="molecule type" value="Genomic_DNA"/>
</dbReference>
<gene>
    <name evidence="2" type="ORF">CYFUS_009787</name>
</gene>
<dbReference type="KEGG" id="cfus:CYFUS_009787"/>
<dbReference type="Proteomes" id="UP000217257">
    <property type="component" value="Chromosome"/>
</dbReference>
<dbReference type="AlphaFoldDB" id="A0A250JKZ2"/>
<feature type="region of interest" description="Disordered" evidence="1">
    <location>
        <begin position="1"/>
        <end position="20"/>
    </location>
</feature>
<dbReference type="RefSeq" id="WP_157759109.1">
    <property type="nucleotide sequence ID" value="NZ_CP022098.1"/>
</dbReference>
<organism evidence="2 3">
    <name type="scientific">Cystobacter fuscus</name>
    <dbReference type="NCBI Taxonomy" id="43"/>
    <lineage>
        <taxon>Bacteria</taxon>
        <taxon>Pseudomonadati</taxon>
        <taxon>Myxococcota</taxon>
        <taxon>Myxococcia</taxon>
        <taxon>Myxococcales</taxon>
        <taxon>Cystobacterineae</taxon>
        <taxon>Archangiaceae</taxon>
        <taxon>Cystobacter</taxon>
    </lineage>
</organism>
<evidence type="ECO:0000313" key="3">
    <source>
        <dbReference type="Proteomes" id="UP000217257"/>
    </source>
</evidence>
<sequence length="65" mass="7365">MFPTHDVAARPAAKDARRARDRVEQAREGIIDRLAAVLDDRDLEDFERISAKILAAFDEPCDEEP</sequence>
<protein>
    <recommendedName>
        <fullName evidence="4">Transcriptional regulator</fullName>
    </recommendedName>
</protein>
<name>A0A250JKZ2_9BACT</name>
<accession>A0A250JKZ2</accession>
<evidence type="ECO:0000256" key="1">
    <source>
        <dbReference type="SAM" id="MobiDB-lite"/>
    </source>
</evidence>
<proteinExistence type="predicted"/>